<keyword evidence="7" id="KW-1185">Reference proteome</keyword>
<dbReference type="AlphaFoldDB" id="A0A0H2YUU7"/>
<protein>
    <submittedName>
        <fullName evidence="6">Sortase B</fullName>
    </submittedName>
</protein>
<feature type="active site" description="Acyl-thioester intermediate" evidence="2">
    <location>
        <position position="232"/>
    </location>
</feature>
<dbReference type="HOGENOM" id="CLU_034078_3_1_9"/>
<dbReference type="EMBL" id="CP000246">
    <property type="protein sequence ID" value="ABG84849.1"/>
    <property type="molecule type" value="Genomic_DNA"/>
</dbReference>
<dbReference type="Gene3D" id="2.40.260.10">
    <property type="entry name" value="Sortase"/>
    <property type="match status" value="1"/>
</dbReference>
<dbReference type="SUPFAM" id="SSF63817">
    <property type="entry name" value="Sortase"/>
    <property type="match status" value="1"/>
</dbReference>
<dbReference type="eggNOG" id="COG4509">
    <property type="taxonomic scope" value="Bacteria"/>
</dbReference>
<proteinExistence type="predicted"/>
<evidence type="ECO:0000256" key="1">
    <source>
        <dbReference type="ARBA" id="ARBA00022801"/>
    </source>
</evidence>
<evidence type="ECO:0000313" key="7">
    <source>
        <dbReference type="Proteomes" id="UP000001823"/>
    </source>
</evidence>
<dbReference type="Proteomes" id="UP000001823">
    <property type="component" value="Chromosome"/>
</dbReference>
<gene>
    <name evidence="6" type="ordered locus">CPF_0492</name>
</gene>
<dbReference type="InterPro" id="IPR023365">
    <property type="entry name" value="Sortase_dom-sf"/>
</dbReference>
<feature type="active site" description="Proton donor/acceptor" evidence="4">
    <location>
        <position position="136"/>
    </location>
</feature>
<dbReference type="InterPro" id="IPR009835">
    <property type="entry name" value="SrtB"/>
</dbReference>
<feature type="compositionally biased region" description="Basic and acidic residues" evidence="5">
    <location>
        <begin position="57"/>
        <end position="69"/>
    </location>
</feature>
<dbReference type="STRING" id="195103.CPF_0492"/>
<organism evidence="6 7">
    <name type="scientific">Clostridium perfringens (strain ATCC 13124 / DSM 756 / JCM 1290 / NCIMB 6125 / NCTC 8237 / Type A)</name>
    <dbReference type="NCBI Taxonomy" id="195103"/>
    <lineage>
        <taxon>Bacteria</taxon>
        <taxon>Bacillati</taxon>
        <taxon>Bacillota</taxon>
        <taxon>Clostridia</taxon>
        <taxon>Eubacteriales</taxon>
        <taxon>Clostridiaceae</taxon>
        <taxon>Clostridium</taxon>
    </lineage>
</organism>
<dbReference type="RefSeq" id="WP_003455633.1">
    <property type="nucleotide sequence ID" value="NC_008261.1"/>
</dbReference>
<dbReference type="GO" id="GO:0016787">
    <property type="term" value="F:hydrolase activity"/>
    <property type="evidence" value="ECO:0007669"/>
    <property type="project" value="UniProtKB-KW"/>
</dbReference>
<dbReference type="InterPro" id="IPR015986">
    <property type="entry name" value="SrtB_Firmicute"/>
</dbReference>
<feature type="region of interest" description="Disordered" evidence="5">
    <location>
        <begin position="49"/>
        <end position="69"/>
    </location>
</feature>
<evidence type="ECO:0000313" key="6">
    <source>
        <dbReference type="EMBL" id="ABG84849.1"/>
    </source>
</evidence>
<reference evidence="6 7" key="1">
    <citation type="journal article" date="2006" name="Genome Res.">
        <title>Skewed genomic variability in strains of the toxigenic bacterial pathogen, Clostridium perfringens.</title>
        <authorList>
            <person name="Myers G.S."/>
            <person name="Rasko D.A."/>
            <person name="Cheung J.K."/>
            <person name="Ravel J."/>
            <person name="Seshadri R."/>
            <person name="Deboy R.T."/>
            <person name="Ren Q."/>
            <person name="Varga J."/>
            <person name="Awad M.M."/>
            <person name="Brinkac L.M."/>
            <person name="Daugherty S.C."/>
            <person name="Haft D.H."/>
            <person name="Dodson R.J."/>
            <person name="Madupu R."/>
            <person name="Nelson W.C."/>
            <person name="Rosovitz M.J."/>
            <person name="Sullivan S.A."/>
            <person name="Khouri H."/>
            <person name="Dimitrov G.I."/>
            <person name="Watkins K.L."/>
            <person name="Mulligan S."/>
            <person name="Benton J."/>
            <person name="Radune D."/>
            <person name="Fisher D.J."/>
            <person name="Atkins H.S."/>
            <person name="Hiscox T."/>
            <person name="Jost B.H."/>
            <person name="Billington S.J."/>
            <person name="Songer J.G."/>
            <person name="McClane B.A."/>
            <person name="Titball R.W."/>
            <person name="Rood J.I."/>
            <person name="Melville S.B."/>
            <person name="Paulsen I.T."/>
        </authorList>
    </citation>
    <scope>NUCLEOTIDE SEQUENCE [LARGE SCALE GENOMIC DNA]</scope>
    <source>
        <strain evidence="7">ATCC 13124 / DSM 756 / JCM 1290 / NCIMB 6125 / NCTC 8237 / S 107 / Type A</strain>
    </source>
</reference>
<dbReference type="CDD" id="cd05826">
    <property type="entry name" value="Sortase_B"/>
    <property type="match status" value="1"/>
</dbReference>
<evidence type="ECO:0000256" key="4">
    <source>
        <dbReference type="PIRSR" id="PIRSR605754-1"/>
    </source>
</evidence>
<evidence type="ECO:0000256" key="2">
    <source>
        <dbReference type="PIRSR" id="PIRSR030150-1"/>
    </source>
</evidence>
<sequence length="249" mass="29281">MKNSLRIKKIISLILLIIIFFCAMKIYQKRLGYYTDSRDYDNLRSLSPLSDSSVNKSPEEHKQDAESEKNLKNINPDYRFWIKVEGTNIDFPVVQGKDNDFYLHHNFNKEKSFSGSIFVDSENNLNDDSNIVVYGHNMRNDTMFAQIKHFKNENFFNANKYVTLYREGKKSTFEIFSVYQENAKDLESEIKTKFSNKEDYEKYLKEQEAKSLFKREGIDLNSNDRILTLITCGYDFVNARIVVVAKEID</sequence>
<dbReference type="NCBIfam" id="TIGR03064">
    <property type="entry name" value="sortase_srtB"/>
    <property type="match status" value="1"/>
</dbReference>
<evidence type="ECO:0000256" key="5">
    <source>
        <dbReference type="SAM" id="MobiDB-lite"/>
    </source>
</evidence>
<name>A0A0H2YUU7_CLOP1</name>
<dbReference type="KEGG" id="cpf:CPF_0492"/>
<dbReference type="PIRSF" id="PIRSF030150">
    <property type="entry name" value="UCP030150"/>
    <property type="match status" value="1"/>
</dbReference>
<feature type="site" description="Transition state stabilizer" evidence="3">
    <location>
        <position position="240"/>
    </location>
</feature>
<accession>A0A0H2YUU7</accession>
<dbReference type="Pfam" id="PF04203">
    <property type="entry name" value="Sortase"/>
    <property type="match status" value="1"/>
</dbReference>
<evidence type="ECO:0000256" key="3">
    <source>
        <dbReference type="PIRSR" id="PIRSR030150-2"/>
    </source>
</evidence>
<keyword evidence="1" id="KW-0378">Hydrolase</keyword>
<dbReference type="PaxDb" id="195103-CPF_0492"/>
<dbReference type="InterPro" id="IPR005754">
    <property type="entry name" value="Sortase"/>
</dbReference>